<evidence type="ECO:0000256" key="13">
    <source>
        <dbReference type="ARBA" id="ARBA00023002"/>
    </source>
</evidence>
<evidence type="ECO:0000256" key="3">
    <source>
        <dbReference type="ARBA" id="ARBA00008040"/>
    </source>
</evidence>
<dbReference type="GO" id="GO:0009061">
    <property type="term" value="P:anaerobic respiration"/>
    <property type="evidence" value="ECO:0007669"/>
    <property type="project" value="InterPro"/>
</dbReference>
<accession>A0A443IFK8</accession>
<evidence type="ECO:0000256" key="12">
    <source>
        <dbReference type="ARBA" id="ARBA00022982"/>
    </source>
</evidence>
<dbReference type="PIRSF" id="PIRSF000171">
    <property type="entry name" value="SDHA_APRA_LASPO"/>
    <property type="match status" value="1"/>
</dbReference>
<comment type="similarity">
    <text evidence="3 19">Belongs to the FAD-dependent oxidoreductase 2 family. FRD/SDH subfamily.</text>
</comment>
<evidence type="ECO:0000256" key="14">
    <source>
        <dbReference type="ARBA" id="ARBA00023136"/>
    </source>
</evidence>
<dbReference type="Gene3D" id="4.10.80.40">
    <property type="entry name" value="succinate dehydrogenase protein domain"/>
    <property type="match status" value="1"/>
</dbReference>
<dbReference type="Proteomes" id="UP000288794">
    <property type="component" value="Unassembled WGS sequence"/>
</dbReference>
<feature type="binding site" evidence="18">
    <location>
        <begin position="396"/>
        <end position="397"/>
    </location>
    <ligand>
        <name>FAD</name>
        <dbReference type="ChEBI" id="CHEBI:57692"/>
    </ligand>
</feature>
<evidence type="ECO:0000256" key="6">
    <source>
        <dbReference type="ARBA" id="ARBA00022448"/>
    </source>
</evidence>
<dbReference type="EC" id="1.3.5.1" evidence="4 19"/>
<evidence type="ECO:0000256" key="7">
    <source>
        <dbReference type="ARBA" id="ARBA00022475"/>
    </source>
</evidence>
<keyword evidence="12 19" id="KW-0249">Electron transport</keyword>
<dbReference type="InterPro" id="IPR005884">
    <property type="entry name" value="Fum_red_fp"/>
</dbReference>
<organism evidence="22 23">
    <name type="scientific">[Pantoea] beijingensis</name>
    <dbReference type="NCBI Taxonomy" id="1324864"/>
    <lineage>
        <taxon>Bacteria</taxon>
        <taxon>Pseudomonadati</taxon>
        <taxon>Pseudomonadota</taxon>
        <taxon>Gammaproteobacteria</taxon>
        <taxon>Enterobacterales</taxon>
        <taxon>Erwiniaceae</taxon>
        <taxon>Erwinia</taxon>
    </lineage>
</organism>
<comment type="subunit">
    <text evidence="19">Part of an enzyme complex containing four subunits: a flavoprotein (FrdA), an iron-sulfur protein (FrdB), and two hydrophobic anchor proteins (FrdC and FrdD).</text>
</comment>
<dbReference type="GO" id="GO:0008177">
    <property type="term" value="F:succinate dehydrogenase (quinone) activity"/>
    <property type="evidence" value="ECO:0007669"/>
    <property type="project" value="UniProtKB-EC"/>
</dbReference>
<dbReference type="InterPro" id="IPR037099">
    <property type="entry name" value="Fum_R/Succ_DH_flav-like_C_sf"/>
</dbReference>
<keyword evidence="7" id="KW-1003">Cell membrane</keyword>
<keyword evidence="10" id="KW-0547">Nucleotide-binding</keyword>
<evidence type="ECO:0000256" key="1">
    <source>
        <dbReference type="ARBA" id="ARBA00001974"/>
    </source>
</evidence>
<dbReference type="NCBIfam" id="TIGR01812">
    <property type="entry name" value="sdhA_frdA_Gneg"/>
    <property type="match status" value="1"/>
</dbReference>
<evidence type="ECO:0000256" key="8">
    <source>
        <dbReference type="ARBA" id="ARBA00022519"/>
    </source>
</evidence>
<comment type="catalytic activity">
    <reaction evidence="16 19">
        <text>a quinone + succinate = fumarate + a quinol</text>
        <dbReference type="Rhea" id="RHEA:40523"/>
        <dbReference type="ChEBI" id="CHEBI:24646"/>
        <dbReference type="ChEBI" id="CHEBI:29806"/>
        <dbReference type="ChEBI" id="CHEBI:30031"/>
        <dbReference type="ChEBI" id="CHEBI:132124"/>
        <dbReference type="EC" id="1.3.5.1"/>
    </reaction>
</comment>
<evidence type="ECO:0000256" key="2">
    <source>
        <dbReference type="ARBA" id="ARBA00004515"/>
    </source>
</evidence>
<keyword evidence="8" id="KW-0997">Cell inner membrane</keyword>
<dbReference type="PROSITE" id="PS00504">
    <property type="entry name" value="FRD_SDH_FAD_BINDING"/>
    <property type="match status" value="1"/>
</dbReference>
<evidence type="ECO:0000259" key="20">
    <source>
        <dbReference type="Pfam" id="PF00890"/>
    </source>
</evidence>
<dbReference type="NCBIfam" id="NF006686">
    <property type="entry name" value="PRK09231.1"/>
    <property type="match status" value="1"/>
</dbReference>
<comment type="subcellular location">
    <subcellularLocation>
        <location evidence="2">Cell inner membrane</location>
        <topology evidence="2">Peripheral membrane protein</topology>
        <orientation evidence="2">Cytoplasmic side</orientation>
    </subcellularLocation>
</comment>
<dbReference type="InterPro" id="IPR036188">
    <property type="entry name" value="FAD/NAD-bd_sf"/>
</dbReference>
<dbReference type="FunFam" id="3.50.50.60:FF:000017">
    <property type="entry name" value="Fumarate reductase flavoprotein subunit"/>
    <property type="match status" value="1"/>
</dbReference>
<feature type="binding site" evidence="18">
    <location>
        <position position="356"/>
    </location>
    <ligand>
        <name>substrate</name>
    </ligand>
</feature>
<dbReference type="PRINTS" id="PR00368">
    <property type="entry name" value="FADPNR"/>
</dbReference>
<protein>
    <recommendedName>
        <fullName evidence="5 19">Fumarate reductase flavoprotein subunit</fullName>
        <ecNumber evidence="4 19">1.3.5.1</ecNumber>
    </recommendedName>
</protein>
<evidence type="ECO:0000313" key="23">
    <source>
        <dbReference type="Proteomes" id="UP000288794"/>
    </source>
</evidence>
<dbReference type="InterPro" id="IPR015939">
    <property type="entry name" value="Fum_Rdtase/Succ_DH_flav-like_C"/>
</dbReference>
<comment type="caution">
    <text evidence="22">The sequence shown here is derived from an EMBL/GenBank/DDBJ whole genome shotgun (WGS) entry which is preliminary data.</text>
</comment>
<feature type="domain" description="FAD-dependent oxidoreductase 2 FAD-binding" evidence="20">
    <location>
        <begin position="7"/>
        <end position="397"/>
    </location>
</feature>
<sequence length="596" mass="65961">MHIFNADLVIVGAGGAGLRAAIAAAVANPQLNIALVSKVYPMRSHTVAAEGGAAAVTQQQDSYDSHFHDTVAGGDWLCEQDIVDYFVEHCPREMTQLDLWGCPWSRKADGAINVRRFGGMKIERTWFAADKTGFHMLHTLFQTSLKYPKIKRFDEHFVLDLLVDEGQARGLIAMNMMEGTLVQIRANAVVLATGGAGRVYRYNTNGGIVTGDGMGMAFRHGVPLRDMEFVQYHPTGLPGSGILMTEGCRGEGGILVNKEGYRYLQDYGMGPETPLGEPRNKYMELGPRDKVSQAFWHEWQKGRTISTPRGEVVYLDLRHLGEKKLRERLPFICELSKAYVGVDPLTAPIPVRPTAHYTMGGIETNNQCETRIAGLFAVGECSSVGLHGANRLGSNSLAELVVFGRLAGEQAAARAQMASPSNDAALNAQSKDIEKRLQALVNQQGSENLAILRDEMGMSMEEGCGIYRTTTLMQNTIDKLAELKERFKRVRINDSSSVFNTELLYNIELGHGLDVAECMAYSAFNRRESRGAHQRLDTGCTERDDQNFLKHTLTFYRAEGAPHVTYDEVKITRLPPAKRVYGAESEHTAEKEQQHD</sequence>
<dbReference type="FunFam" id="1.20.58.100:FF:000001">
    <property type="entry name" value="Succinate dehydrogenase flavoprotein subunit (SdhA)"/>
    <property type="match status" value="1"/>
</dbReference>
<dbReference type="PANTHER" id="PTHR11632:SF82">
    <property type="entry name" value="FUMARATE REDUCTASE FLAVOPROTEIN SUBUNIT"/>
    <property type="match status" value="1"/>
</dbReference>
<dbReference type="Gene3D" id="1.20.58.100">
    <property type="entry name" value="Fumarate reductase/succinate dehydrogenase flavoprotein-like, C-terminal domain"/>
    <property type="match status" value="1"/>
</dbReference>
<evidence type="ECO:0000259" key="21">
    <source>
        <dbReference type="Pfam" id="PF02910"/>
    </source>
</evidence>
<comment type="catalytic activity">
    <reaction evidence="15">
        <text>a menaquinone + succinate = a menaquinol + fumarate</text>
        <dbReference type="Rhea" id="RHEA:27834"/>
        <dbReference type="Rhea" id="RHEA-COMP:9537"/>
        <dbReference type="Rhea" id="RHEA-COMP:9539"/>
        <dbReference type="ChEBI" id="CHEBI:16374"/>
        <dbReference type="ChEBI" id="CHEBI:18151"/>
        <dbReference type="ChEBI" id="CHEBI:29806"/>
        <dbReference type="ChEBI" id="CHEBI:30031"/>
        <dbReference type="EC" id="1.3.5.1"/>
    </reaction>
</comment>
<evidence type="ECO:0000256" key="17">
    <source>
        <dbReference type="PIRSR" id="PIRSR000171-1"/>
    </source>
</evidence>
<feature type="binding site" evidence="18">
    <location>
        <position position="233"/>
    </location>
    <ligand>
        <name>substrate</name>
    </ligand>
</feature>
<dbReference type="Gene3D" id="3.50.50.60">
    <property type="entry name" value="FAD/NAD(P)-binding domain"/>
    <property type="match status" value="1"/>
</dbReference>
<dbReference type="InterPro" id="IPR003952">
    <property type="entry name" value="FRD_SDH_FAD_BS"/>
</dbReference>
<dbReference type="GO" id="GO:0022900">
    <property type="term" value="P:electron transport chain"/>
    <property type="evidence" value="ECO:0007669"/>
    <property type="project" value="UniProtKB-UniRule"/>
</dbReference>
<gene>
    <name evidence="22" type="ORF">ED28_05900</name>
</gene>
<keyword evidence="11 18" id="KW-0274">FAD</keyword>
<feature type="active site" description="Proton acceptor" evidence="17">
    <location>
        <position position="288"/>
    </location>
</feature>
<dbReference type="AlphaFoldDB" id="A0A443IFK8"/>
<reference evidence="22 23" key="1">
    <citation type="submission" date="2014-04" db="EMBL/GenBank/DDBJ databases">
        <title>Draft genome sequence of Pantoea beijingensis strain LMG 27579, an emerging pathogen to Pleurotus eryngii with potential industrial application.</title>
        <authorList>
            <person name="Xu F."/>
            <person name="Liu Y."/>
            <person name="Wang S."/>
            <person name="Yin Y."/>
            <person name="Ma Y."/>
            <person name="Zhao S."/>
            <person name="Rong C."/>
        </authorList>
    </citation>
    <scope>NUCLEOTIDE SEQUENCE [LARGE SCALE GENOMIC DNA]</scope>
    <source>
        <strain evidence="22 23">LMG 27579</strain>
    </source>
</reference>
<proteinExistence type="inferred from homology"/>
<feature type="binding site" evidence="18">
    <location>
        <begin position="37"/>
        <end position="52"/>
    </location>
    <ligand>
        <name>FAD</name>
        <dbReference type="ChEBI" id="CHEBI:57692"/>
    </ligand>
</feature>
<dbReference type="SUPFAM" id="SSF51905">
    <property type="entry name" value="FAD/NAD(P)-binding domain"/>
    <property type="match status" value="1"/>
</dbReference>
<dbReference type="InterPro" id="IPR027477">
    <property type="entry name" value="Succ_DH/fumarate_Rdtase_cat_sf"/>
</dbReference>
<dbReference type="FunFam" id="4.10.80.40:FF:000003">
    <property type="entry name" value="Fumarate reductase flavoprotein subunit"/>
    <property type="match status" value="1"/>
</dbReference>
<keyword evidence="14" id="KW-0472">Membrane</keyword>
<dbReference type="Gene3D" id="3.90.700.10">
    <property type="entry name" value="Succinate dehydrogenase/fumarate reductase flavoprotein, catalytic domain"/>
    <property type="match status" value="1"/>
</dbReference>
<dbReference type="RefSeq" id="WP_128176149.1">
    <property type="nucleotide sequence ID" value="NZ_CP071409.1"/>
</dbReference>
<dbReference type="InterPro" id="IPR014006">
    <property type="entry name" value="Succ_Dhase_FrdA_Gneg"/>
</dbReference>
<feature type="binding site" evidence="18">
    <location>
        <position position="380"/>
    </location>
    <ligand>
        <name>FAD</name>
        <dbReference type="ChEBI" id="CHEBI:57692"/>
    </ligand>
</feature>
<dbReference type="EMBL" id="JMEE01000007">
    <property type="protein sequence ID" value="RWR02853.1"/>
    <property type="molecule type" value="Genomic_DNA"/>
</dbReference>
<evidence type="ECO:0000256" key="18">
    <source>
        <dbReference type="PIRSR" id="PIRSR630664-51"/>
    </source>
</evidence>
<keyword evidence="9 18" id="KW-0285">Flavoprotein</keyword>
<dbReference type="GO" id="GO:0006113">
    <property type="term" value="P:fermentation"/>
    <property type="evidence" value="ECO:0007669"/>
    <property type="project" value="TreeGrafter"/>
</dbReference>
<dbReference type="InterPro" id="IPR003953">
    <property type="entry name" value="FAD-dep_OxRdtase_2_FAD-bd"/>
</dbReference>
<evidence type="ECO:0000256" key="5">
    <source>
        <dbReference type="ARBA" id="ARBA00014044"/>
    </source>
</evidence>
<dbReference type="FunFam" id="3.90.700.10:FF:000003">
    <property type="entry name" value="Fumarate reductase flavoprotein subunit"/>
    <property type="match status" value="1"/>
</dbReference>
<keyword evidence="23" id="KW-1185">Reference proteome</keyword>
<dbReference type="NCBIfam" id="TIGR01176">
    <property type="entry name" value="fum_red_Fp"/>
    <property type="match status" value="1"/>
</dbReference>
<evidence type="ECO:0000256" key="4">
    <source>
        <dbReference type="ARBA" id="ARBA00012792"/>
    </source>
</evidence>
<feature type="domain" description="Fumarate reductase/succinate dehydrogenase flavoprotein-like C-terminal" evidence="21">
    <location>
        <begin position="453"/>
        <end position="581"/>
    </location>
</feature>
<feature type="binding site" evidence="18">
    <location>
        <position position="391"/>
    </location>
    <ligand>
        <name>substrate</name>
    </ligand>
</feature>
<evidence type="ECO:0000256" key="19">
    <source>
        <dbReference type="RuleBase" id="RU362050"/>
    </source>
</evidence>
<evidence type="ECO:0000313" key="22">
    <source>
        <dbReference type="EMBL" id="RWR02853.1"/>
    </source>
</evidence>
<name>A0A443IFK8_9GAMM</name>
<comment type="cofactor">
    <cofactor evidence="1 18 19">
        <name>FAD</name>
        <dbReference type="ChEBI" id="CHEBI:57692"/>
    </cofactor>
</comment>
<evidence type="ECO:0000256" key="9">
    <source>
        <dbReference type="ARBA" id="ARBA00022630"/>
    </source>
</evidence>
<dbReference type="InterPro" id="IPR030664">
    <property type="entry name" value="SdhA/FrdA/AprA"/>
</dbReference>
<feature type="binding site" evidence="18">
    <location>
        <position position="245"/>
    </location>
    <ligand>
        <name>substrate</name>
    </ligand>
</feature>
<dbReference type="GO" id="GO:0050660">
    <property type="term" value="F:flavin adenine dinucleotide binding"/>
    <property type="evidence" value="ECO:0007669"/>
    <property type="project" value="InterPro"/>
</dbReference>
<feature type="binding site" evidence="18">
    <location>
        <begin position="12"/>
        <end position="17"/>
    </location>
    <ligand>
        <name>FAD</name>
        <dbReference type="ChEBI" id="CHEBI:57692"/>
    </ligand>
</feature>
<evidence type="ECO:0000256" key="16">
    <source>
        <dbReference type="ARBA" id="ARBA00049220"/>
    </source>
</evidence>
<dbReference type="Pfam" id="PF02910">
    <property type="entry name" value="Succ_DH_flav_C"/>
    <property type="match status" value="1"/>
</dbReference>
<dbReference type="PRINTS" id="PR00411">
    <property type="entry name" value="PNDRDTASEI"/>
</dbReference>
<keyword evidence="6 19" id="KW-0813">Transport</keyword>
<dbReference type="SUPFAM" id="SSF56425">
    <property type="entry name" value="Succinate dehydrogenase/fumarate reductase flavoprotein, catalytic domain"/>
    <property type="match status" value="1"/>
</dbReference>
<dbReference type="SUPFAM" id="SSF46977">
    <property type="entry name" value="Succinate dehydrogenase/fumarate reductase flavoprotein C-terminal domain"/>
    <property type="match status" value="1"/>
</dbReference>
<dbReference type="GO" id="GO:0005886">
    <property type="term" value="C:plasma membrane"/>
    <property type="evidence" value="ECO:0007669"/>
    <property type="project" value="UniProtKB-SubCell"/>
</dbReference>
<feature type="binding site" evidence="18">
    <location>
        <position position="212"/>
    </location>
    <ligand>
        <name>FAD</name>
        <dbReference type="ChEBI" id="CHEBI:57692"/>
    </ligand>
</feature>
<evidence type="ECO:0000256" key="11">
    <source>
        <dbReference type="ARBA" id="ARBA00022827"/>
    </source>
</evidence>
<evidence type="ECO:0000256" key="15">
    <source>
        <dbReference type="ARBA" id="ARBA00034412"/>
    </source>
</evidence>
<dbReference type="PANTHER" id="PTHR11632">
    <property type="entry name" value="SUCCINATE DEHYDROGENASE 2 FLAVOPROTEIN SUBUNIT"/>
    <property type="match status" value="1"/>
</dbReference>
<keyword evidence="13 19" id="KW-0560">Oxidoreductase</keyword>
<evidence type="ECO:0000256" key="10">
    <source>
        <dbReference type="ARBA" id="ARBA00022741"/>
    </source>
</evidence>
<dbReference type="Pfam" id="PF00890">
    <property type="entry name" value="FAD_binding_2"/>
    <property type="match status" value="1"/>
</dbReference>
<dbReference type="GO" id="GO:0009055">
    <property type="term" value="F:electron transfer activity"/>
    <property type="evidence" value="ECO:0007669"/>
    <property type="project" value="TreeGrafter"/>
</dbReference>